<protein>
    <submittedName>
        <fullName evidence="1">Uncharacterized protein</fullName>
    </submittedName>
</protein>
<dbReference type="Proteomes" id="UP000004358">
    <property type="component" value="Unassembled WGS sequence"/>
</dbReference>
<evidence type="ECO:0000313" key="2">
    <source>
        <dbReference type="Proteomes" id="UP000004358"/>
    </source>
</evidence>
<comment type="caution">
    <text evidence="1">The sequence shown here is derived from an EMBL/GenBank/DDBJ whole genome shotgun (WGS) entry which is preliminary data.</text>
</comment>
<dbReference type="AlphaFoldDB" id="A4A1F8"/>
<organism evidence="1 2">
    <name type="scientific">Blastopirellula marina DSM 3645</name>
    <dbReference type="NCBI Taxonomy" id="314230"/>
    <lineage>
        <taxon>Bacteria</taxon>
        <taxon>Pseudomonadati</taxon>
        <taxon>Planctomycetota</taxon>
        <taxon>Planctomycetia</taxon>
        <taxon>Pirellulales</taxon>
        <taxon>Pirellulaceae</taxon>
        <taxon>Blastopirellula</taxon>
    </lineage>
</organism>
<dbReference type="HOGENOM" id="CLU_3395327_0_0_0"/>
<dbReference type="EMBL" id="AANZ01000034">
    <property type="protein sequence ID" value="EAQ77407.1"/>
    <property type="molecule type" value="Genomic_DNA"/>
</dbReference>
<accession>A4A1F8</accession>
<evidence type="ECO:0000313" key="1">
    <source>
        <dbReference type="EMBL" id="EAQ77407.1"/>
    </source>
</evidence>
<sequence>MLRDFFPIGMSLAFYMDRPKNKTQTEGNLES</sequence>
<gene>
    <name evidence="1" type="ORF">DSM3645_04560</name>
</gene>
<dbReference type="STRING" id="314230.DSM3645_04560"/>
<name>A4A1F8_9BACT</name>
<proteinExistence type="predicted"/>
<reference evidence="1 2" key="1">
    <citation type="submission" date="2006-02" db="EMBL/GenBank/DDBJ databases">
        <authorList>
            <person name="Amann R."/>
            <person name="Ferriera S."/>
            <person name="Johnson J."/>
            <person name="Kravitz S."/>
            <person name="Halpern A."/>
            <person name="Remington K."/>
            <person name="Beeson K."/>
            <person name="Tran B."/>
            <person name="Rogers Y.-H."/>
            <person name="Friedman R."/>
            <person name="Venter J.C."/>
        </authorList>
    </citation>
    <scope>NUCLEOTIDE SEQUENCE [LARGE SCALE GENOMIC DNA]</scope>
    <source>
        <strain evidence="1 2">DSM 3645</strain>
    </source>
</reference>